<dbReference type="Proteomes" id="UP001597178">
    <property type="component" value="Unassembled WGS sequence"/>
</dbReference>
<name>A0ABW3ZWD4_9BACI</name>
<evidence type="ECO:0000313" key="2">
    <source>
        <dbReference type="EMBL" id="MFD1362707.1"/>
    </source>
</evidence>
<organism evidence="2 3">
    <name type="scientific">Lentibacillus salinarum</name>
    <dbReference type="NCBI Taxonomy" id="446820"/>
    <lineage>
        <taxon>Bacteria</taxon>
        <taxon>Bacillati</taxon>
        <taxon>Bacillota</taxon>
        <taxon>Bacilli</taxon>
        <taxon>Bacillales</taxon>
        <taxon>Bacillaceae</taxon>
        <taxon>Lentibacillus</taxon>
    </lineage>
</organism>
<reference evidence="3" key="1">
    <citation type="journal article" date="2019" name="Int. J. Syst. Evol. Microbiol.">
        <title>The Global Catalogue of Microorganisms (GCM) 10K type strain sequencing project: providing services to taxonomists for standard genome sequencing and annotation.</title>
        <authorList>
            <consortium name="The Broad Institute Genomics Platform"/>
            <consortium name="The Broad Institute Genome Sequencing Center for Infectious Disease"/>
            <person name="Wu L."/>
            <person name="Ma J."/>
        </authorList>
    </citation>
    <scope>NUCLEOTIDE SEQUENCE [LARGE SCALE GENOMIC DNA]</scope>
    <source>
        <strain evidence="3">CCUG 54822</strain>
    </source>
</reference>
<keyword evidence="1" id="KW-0812">Transmembrane</keyword>
<proteinExistence type="predicted"/>
<accession>A0ABW3ZWD4</accession>
<keyword evidence="3" id="KW-1185">Reference proteome</keyword>
<evidence type="ECO:0000313" key="3">
    <source>
        <dbReference type="Proteomes" id="UP001597178"/>
    </source>
</evidence>
<dbReference type="RefSeq" id="WP_382401521.1">
    <property type="nucleotide sequence ID" value="NZ_JBHTNH010000028.1"/>
</dbReference>
<sequence length="65" mass="6532">MKKFLKDESGLSTLEYIIGAGVMAALAIGVFSSLQGQISGTGEDVGGAIDKAGQQSSNAVDEVGN</sequence>
<dbReference type="EMBL" id="JBHTNH010000028">
    <property type="protein sequence ID" value="MFD1362707.1"/>
    <property type="molecule type" value="Genomic_DNA"/>
</dbReference>
<protein>
    <submittedName>
        <fullName evidence="2">Flp family type IVb pilin</fullName>
    </submittedName>
</protein>
<keyword evidence="1" id="KW-1133">Transmembrane helix</keyword>
<keyword evidence="1" id="KW-0472">Membrane</keyword>
<comment type="caution">
    <text evidence="2">The sequence shown here is derived from an EMBL/GenBank/DDBJ whole genome shotgun (WGS) entry which is preliminary data.</text>
</comment>
<gene>
    <name evidence="2" type="ORF">ACFQ4A_13690</name>
</gene>
<evidence type="ECO:0000256" key="1">
    <source>
        <dbReference type="SAM" id="Phobius"/>
    </source>
</evidence>
<feature type="transmembrane region" description="Helical" evidence="1">
    <location>
        <begin position="16"/>
        <end position="34"/>
    </location>
</feature>